<evidence type="ECO:0000313" key="3">
    <source>
        <dbReference type="Proteomes" id="UP001153954"/>
    </source>
</evidence>
<name>A0AAU9TQY2_EUPED</name>
<keyword evidence="3" id="KW-1185">Reference proteome</keyword>
<feature type="chain" id="PRO_5043998323" description="Chemosensory protein" evidence="1">
    <location>
        <begin position="17"/>
        <end position="120"/>
    </location>
</feature>
<dbReference type="AlphaFoldDB" id="A0AAU9TQY2"/>
<proteinExistence type="predicted"/>
<accession>A0AAU9TQY2</accession>
<dbReference type="InterPro" id="IPR036682">
    <property type="entry name" value="OS_D_A10/PebIII_sf"/>
</dbReference>
<protein>
    <recommendedName>
        <fullName evidence="4">Chemosensory protein</fullName>
    </recommendedName>
</protein>
<dbReference type="InterPro" id="IPR005055">
    <property type="entry name" value="A10/PebIII"/>
</dbReference>
<dbReference type="PANTHER" id="PTHR11257">
    <property type="entry name" value="CHEMOSENSORY PROTEIN-RELATED"/>
    <property type="match status" value="1"/>
</dbReference>
<comment type="caution">
    <text evidence="2">The sequence shown here is derived from an EMBL/GenBank/DDBJ whole genome shotgun (WGS) entry which is preliminary data.</text>
</comment>
<dbReference type="Proteomes" id="UP001153954">
    <property type="component" value="Unassembled WGS sequence"/>
</dbReference>
<dbReference type="Gene3D" id="1.10.2080.10">
    <property type="entry name" value="Insect odorant-binding protein A10/Ejaculatory bulb-specific protein 3"/>
    <property type="match status" value="1"/>
</dbReference>
<dbReference type="SUPFAM" id="SSF100910">
    <property type="entry name" value="Chemosensory protein Csp2"/>
    <property type="match status" value="1"/>
</dbReference>
<evidence type="ECO:0000313" key="2">
    <source>
        <dbReference type="EMBL" id="CAH2089581.1"/>
    </source>
</evidence>
<sequence>MKSIILLLCITVFVVAEETYDTSSDNINLDEVLGNERLITSYSKCLINQGPCTPEVKKLKDVLPEVLETRCAKCSEKQKQKGKQLVNEIKNKNPEIWKQLVAYYDPQGKYEEAFQDFLKS</sequence>
<evidence type="ECO:0008006" key="4">
    <source>
        <dbReference type="Google" id="ProtNLM"/>
    </source>
</evidence>
<reference evidence="2" key="1">
    <citation type="submission" date="2022-03" db="EMBL/GenBank/DDBJ databases">
        <authorList>
            <person name="Tunstrom K."/>
        </authorList>
    </citation>
    <scope>NUCLEOTIDE SEQUENCE</scope>
</reference>
<feature type="signal peptide" evidence="1">
    <location>
        <begin position="1"/>
        <end position="16"/>
    </location>
</feature>
<gene>
    <name evidence="2" type="ORF">EEDITHA_LOCUS5621</name>
</gene>
<organism evidence="2 3">
    <name type="scientific">Euphydryas editha</name>
    <name type="common">Edith's checkerspot</name>
    <dbReference type="NCBI Taxonomy" id="104508"/>
    <lineage>
        <taxon>Eukaryota</taxon>
        <taxon>Metazoa</taxon>
        <taxon>Ecdysozoa</taxon>
        <taxon>Arthropoda</taxon>
        <taxon>Hexapoda</taxon>
        <taxon>Insecta</taxon>
        <taxon>Pterygota</taxon>
        <taxon>Neoptera</taxon>
        <taxon>Endopterygota</taxon>
        <taxon>Lepidoptera</taxon>
        <taxon>Glossata</taxon>
        <taxon>Ditrysia</taxon>
        <taxon>Papilionoidea</taxon>
        <taxon>Nymphalidae</taxon>
        <taxon>Nymphalinae</taxon>
        <taxon>Euphydryas</taxon>
    </lineage>
</organism>
<dbReference type="Pfam" id="PF03392">
    <property type="entry name" value="OS-D"/>
    <property type="match status" value="1"/>
</dbReference>
<dbReference type="PANTHER" id="PTHR11257:SF13">
    <property type="entry name" value="GEO07322P1"/>
    <property type="match status" value="1"/>
</dbReference>
<evidence type="ECO:0000256" key="1">
    <source>
        <dbReference type="SAM" id="SignalP"/>
    </source>
</evidence>
<dbReference type="EMBL" id="CAKOGL010000008">
    <property type="protein sequence ID" value="CAH2089581.1"/>
    <property type="molecule type" value="Genomic_DNA"/>
</dbReference>
<keyword evidence="1" id="KW-0732">Signal</keyword>